<accession>A0ACB5T5F9</accession>
<organism evidence="1 2">
    <name type="scientific">Ambrosiozyma monospora</name>
    <name type="common">Yeast</name>
    <name type="synonym">Endomycopsis monosporus</name>
    <dbReference type="NCBI Taxonomy" id="43982"/>
    <lineage>
        <taxon>Eukaryota</taxon>
        <taxon>Fungi</taxon>
        <taxon>Dikarya</taxon>
        <taxon>Ascomycota</taxon>
        <taxon>Saccharomycotina</taxon>
        <taxon>Pichiomycetes</taxon>
        <taxon>Pichiales</taxon>
        <taxon>Pichiaceae</taxon>
        <taxon>Ambrosiozyma</taxon>
    </lineage>
</organism>
<sequence>MYMKKIHDKAATLPVDDEITMEEQAKQGNIIEDSFATLSLNKLGFGPKNSIFGFGGAGNDVNNDSSASLTMKNTSSSPAPPVSVVTQEKPSGFGSVQRTGSVTPQVEEEELDFDDDGWGFADDDADEEVVKPKSKPKPLAKKTSSFKKSSISGRTSSTNSTAKHGLKLAPKSTKLKLDIAVDEDDDGWGDGW</sequence>
<comment type="caution">
    <text evidence="1">The sequence shown here is derived from an EMBL/GenBank/DDBJ whole genome shotgun (WGS) entry which is preliminary data.</text>
</comment>
<protein>
    <submittedName>
        <fullName evidence="1">Unnamed protein product</fullName>
    </submittedName>
</protein>
<keyword evidence="2" id="KW-1185">Reference proteome</keyword>
<proteinExistence type="predicted"/>
<dbReference type="Proteomes" id="UP001165064">
    <property type="component" value="Unassembled WGS sequence"/>
</dbReference>
<evidence type="ECO:0000313" key="1">
    <source>
        <dbReference type="EMBL" id="GME81727.1"/>
    </source>
</evidence>
<evidence type="ECO:0000313" key="2">
    <source>
        <dbReference type="Proteomes" id="UP001165064"/>
    </source>
</evidence>
<gene>
    <name evidence="1" type="ORF">Amon02_000511800</name>
</gene>
<name>A0ACB5T5F9_AMBMO</name>
<reference evidence="1" key="1">
    <citation type="submission" date="2023-04" db="EMBL/GenBank/DDBJ databases">
        <title>Ambrosiozyma monospora NBRC 10751.</title>
        <authorList>
            <person name="Ichikawa N."/>
            <person name="Sato H."/>
            <person name="Tonouchi N."/>
        </authorList>
    </citation>
    <scope>NUCLEOTIDE SEQUENCE</scope>
    <source>
        <strain evidence="1">NBRC 10751</strain>
    </source>
</reference>
<dbReference type="EMBL" id="BSXS01003673">
    <property type="protein sequence ID" value="GME81727.1"/>
    <property type="molecule type" value="Genomic_DNA"/>
</dbReference>